<feature type="compositionally biased region" description="Acidic residues" evidence="2">
    <location>
        <begin position="2038"/>
        <end position="2051"/>
    </location>
</feature>
<feature type="compositionally biased region" description="Polar residues" evidence="2">
    <location>
        <begin position="2360"/>
        <end position="2373"/>
    </location>
</feature>
<feature type="compositionally biased region" description="Polar residues" evidence="2">
    <location>
        <begin position="325"/>
        <end position="342"/>
    </location>
</feature>
<feature type="compositionally biased region" description="Polar residues" evidence="2">
    <location>
        <begin position="2498"/>
        <end position="2511"/>
    </location>
</feature>
<evidence type="ECO:0000256" key="1">
    <source>
        <dbReference type="SAM" id="Coils"/>
    </source>
</evidence>
<feature type="region of interest" description="Disordered" evidence="2">
    <location>
        <begin position="2579"/>
        <end position="2646"/>
    </location>
</feature>
<dbReference type="PANTHER" id="PTHR34660">
    <property type="entry name" value="MYB-LIKE PROTEIN X"/>
    <property type="match status" value="1"/>
</dbReference>
<proteinExistence type="predicted"/>
<feature type="compositionally biased region" description="Low complexity" evidence="2">
    <location>
        <begin position="2142"/>
        <end position="2151"/>
    </location>
</feature>
<feature type="compositionally biased region" description="Polar residues" evidence="2">
    <location>
        <begin position="707"/>
        <end position="728"/>
    </location>
</feature>
<feature type="region of interest" description="Disordered" evidence="2">
    <location>
        <begin position="14"/>
        <end position="247"/>
    </location>
</feature>
<feature type="region of interest" description="Disordered" evidence="2">
    <location>
        <begin position="1675"/>
        <end position="1922"/>
    </location>
</feature>
<feature type="compositionally biased region" description="Basic and acidic residues" evidence="2">
    <location>
        <begin position="2130"/>
        <end position="2139"/>
    </location>
</feature>
<feature type="compositionally biased region" description="Polar residues" evidence="2">
    <location>
        <begin position="913"/>
        <end position="924"/>
    </location>
</feature>
<feature type="compositionally biased region" description="Low complexity" evidence="2">
    <location>
        <begin position="2310"/>
        <end position="2321"/>
    </location>
</feature>
<feature type="compositionally biased region" description="Polar residues" evidence="2">
    <location>
        <begin position="533"/>
        <end position="550"/>
    </location>
</feature>
<feature type="compositionally biased region" description="Basic and acidic residues" evidence="2">
    <location>
        <begin position="970"/>
        <end position="1015"/>
    </location>
</feature>
<feature type="compositionally biased region" description="Acidic residues" evidence="2">
    <location>
        <begin position="890"/>
        <end position="899"/>
    </location>
</feature>
<feature type="compositionally biased region" description="Basic and acidic residues" evidence="2">
    <location>
        <begin position="205"/>
        <end position="232"/>
    </location>
</feature>
<feature type="region of interest" description="Disordered" evidence="2">
    <location>
        <begin position="1991"/>
        <end position="2233"/>
    </location>
</feature>
<feature type="compositionally biased region" description="Basic and acidic residues" evidence="2">
    <location>
        <begin position="2086"/>
        <end position="2121"/>
    </location>
</feature>
<feature type="compositionally biased region" description="Polar residues" evidence="2">
    <location>
        <begin position="755"/>
        <end position="765"/>
    </location>
</feature>
<dbReference type="CDD" id="cd00590">
    <property type="entry name" value="RRM_SF"/>
    <property type="match status" value="1"/>
</dbReference>
<sequence length="2695" mass="301773">MEDETNFMEFSVVDECGSDEGDDPDDEIQVLDEIGSSNPSKESDLFADMVVLDISTSPTKELEEVTEKSRSSHRSDQSNRYRDKRSPYRERSSRDKRSSNRESFRKDEEKRSDRRRDRSRSKDSRQDRSRSKDKRQDRSRSKDSRYKSSSDRRRCSREKEQEKSSSSKRSQITPTKEASKRSQSSKQTEKRDVKSSTTKSSSKVHSKENQKTVKEKDSKEKLEKATVEKPETDGESEGEGISISTDDNIFSGIHASDMNKSDFVTLTVVDEDDIEETNAKKIPEKKTTSKSSDSYPAKCRKADVTEKTKTQSPIITASDDKRKTQQSQKIMKTVNKPASKNTIQEEEKAPLKVTNRLTEIFKPKSDSKKEVEMVVVEDIDKLDKPTPKPRATSTSQQRPAKEDPNKFKVTEELFTVENVEGAGTRKVTKEDPNKFKVTEEMFSVENVKDTGKRKPTKEDPNKFKVTEELFTVENMDKANREVKIIGVDDLLLKNVEKEESKDSSNKKETSALKAEESKSVNKAQVVVVEDSAKTINPQKNQGASSPSPVQRKSVREVSSKVNVTEKELPVEDQKKTEQEVSIVNDGSSLEKKEEKAMTIVEIKDKESENLKKDNIVKLKDKPLEKEPEKETKLFEVPSIDEEEGEEMEISIMDDLNVESKSSEISGETDEDVIEVIFSNGEEEEEMLLNSKTEFEDNFSKGTDQADKSFSSKLAQDQESSISSSTNREPQAKGNEQIDENQDSDSHNKDKIPSPQIGNNEQNAVQEQEFKEIESPVEPDDVIEDGMEIIVLSDTEDEDSYHENEMQYNDEENIDHNDNEYADTLADDKDKDESTEIENTGRDAEEDGFIEDGTEITMEDEGSGIEAGDEDNLGEIDEDAFLAMMQSEGLTVEDADDAEDETRGNSEQVDEATDSTQLLITVNQTSEKRDVKSSGDSQEKSELKSPIDRISSNLAKIRKEMDNASKQSKSGSKEGSSHEKDEARSSRERSKDRGSREPSKDKEGQNSKSSEGDLRQVLRNKKSQGSRDLRDVIKERKSKEIDDGEPEQCLSEEELVEIDTFYDDYQEKKLETVVIVDETLLPKEKEHWGFDTVGEVMRLPMRMTNVSVEDLGRESATFMLEACDAFFVDLNSGDGALYIDNSELRTMRPFIMIGKIAKFLKECPHVDVECDRAISFLLEEKLKAVGIKKKNQIPKRGLLYIRGIPKHISEEKLANSLKAIEAIIPKNLMDKRIGFAMVVYNTTEEVKKFLATLKIFDKTCISYQEIAKKRKGLFRELQEHPEAKEALLDGDTQLQVHKRQVEARKRLMAIQEQIMKKNKEKIKKTRNKKLQKQRERQKEKELRSLMMRAKKIMEEEGLEENLEIVTDTFPGKYNKGRSMEEHEQLRSPLKNAEHKTATWIVPIEGSVRDADYNRLRREVLDELKDDISNGRFKHQNHLEDAIRKGIESKRKAEARIRLTRWGSGGVGGVVQTSQPGGTGEVYSINQFKEDFRKTRVMVQGVPMPDSSLPNMVPDSIEIMIPVQEGSLPMQGMQGQTHMMPIGSQVLPAPLQMVPRPDISSSQTTRAPMPVPSTIGQQVPIMQGMQQGGVAMQPRGVGGKLQRPPTGLPMPALSQPGLVGYPGSRLPGAVPPCNIAPRPVPISNPPGTVPRAPVPRAPIPRAPVPVVNPVTPSIIQSQPVLYKPPTSNAPTAGPTNPSKKPVDDAQNRNNSQHEKSNKDDRVSDTQSRSKGRENAPAIKINVGSQFSRKSMQILKRKNEDIDGMPMSEGNSAKKSKTDEVGPKSILKKDEQQGKIDMFETEAGNSKSSGCKTTPSQSSESQFKRKGNLISVPIQQGTVQQQRTTSKPAQQQEVGKKIQVLQNRIAQKFPSAVSKKASEEPPQEDTEQGNVSPQTLSYLRSHQVSQQKTSYSSSESEDDSTDFMQRLKGPEGLMSLMDVDVSGVQPSGQGIQDMLKKWDYLAEKQKLQREKEKLARKEAKLKKFMEKAPILMQEYEENERKRQEKRRAQENDPLIKLLQSALEAAQEKANKRRSPSPVLTDNEEEDMSLSEDEEKTSASGEFIIDYGHRSLTGQKDKPQKLTRRQRRERRMDQKKAEMEYRKKMESEKGQKSTSEKDSRDELTDMLKSSLKAVQDHLDEMKKQKPQSQQEQASQNPFLQDLMSRVHTHIQAQQGGVSTSIAQPGSQPGAATSSGLPQKSFTQTSTVTSMEAGSRGPGTSWASQMQPQHGGPVSITPYVPLSSNVSNLPSNTFEYGHSSKSVQPSWGGGYGGDFRAEVSSAAQDQMGEKPVQERTEVFDYGHKSKSETKGNPPASAKDTATASSTQPQSQTDIHSLTIESISEILQVAKTLQASQAKIKDTIGKPNTTAQQQKVTQENLKRNSVGELLKNISQSGGNSSQSNKGPANKSVSGQASSGPTGTRMHFHGNQGKNHKAPYVGHQGNQNNLQSNNAAPQQNREKSESPPVEMFLGMEGSRYERQKQREEEERRKRMEKNSPVGNFGRQQSRGNNSSSLQGVGRGSALPGGRSSSSFGSGQRNSNQSAFGSGGSHSKQHSQQQNRQELMTENELQSWENLQRQLRQSYLEDQISGPTMSAYDQRLKQSNQQAASSQNQPQAGSLDWFQQSKQLQMQDRLRRQAAPKGILKGAPTKASKIWAEEDMEFHSTSQQVANWGQGAKSFNQGNKGPNSTLVHYANSDSD</sequence>
<feature type="region of interest" description="Disordered" evidence="2">
    <location>
        <begin position="2668"/>
        <end position="2695"/>
    </location>
</feature>
<feature type="compositionally biased region" description="Basic and acidic residues" evidence="2">
    <location>
        <begin position="2471"/>
        <end position="2490"/>
    </location>
</feature>
<feature type="compositionally biased region" description="Basic and acidic residues" evidence="2">
    <location>
        <begin position="300"/>
        <end position="309"/>
    </location>
</feature>
<feature type="region of interest" description="Disordered" evidence="2">
    <location>
        <begin position="2275"/>
        <end position="2330"/>
    </location>
</feature>
<protein>
    <submittedName>
        <fullName evidence="3">Uncharacterized protein</fullName>
    </submittedName>
</protein>
<name>K1RGN7_MAGGI</name>
<feature type="compositionally biased region" description="Basic and acidic residues" evidence="2">
    <location>
        <begin position="493"/>
        <end position="519"/>
    </location>
</feature>
<feature type="compositionally biased region" description="Polar residues" evidence="2">
    <location>
        <begin position="2555"/>
        <end position="2565"/>
    </location>
</feature>
<dbReference type="PANTHER" id="PTHR34660:SF7">
    <property type="entry name" value="DNA LIGASE-LIKE PROTEIN"/>
    <property type="match status" value="1"/>
</dbReference>
<feature type="region of interest" description="Disordered" evidence="2">
    <location>
        <begin position="886"/>
        <end position="1046"/>
    </location>
</feature>
<dbReference type="GO" id="GO:0003676">
    <property type="term" value="F:nucleic acid binding"/>
    <property type="evidence" value="ECO:0007669"/>
    <property type="project" value="InterPro"/>
</dbReference>
<feature type="region of interest" description="Disordered" evidence="2">
    <location>
        <begin position="2355"/>
        <end position="2565"/>
    </location>
</feature>
<feature type="compositionally biased region" description="Low complexity" evidence="2">
    <location>
        <begin position="2388"/>
        <end position="2398"/>
    </location>
</feature>
<feature type="coiled-coil region" evidence="1">
    <location>
        <begin position="1299"/>
        <end position="1354"/>
    </location>
</feature>
<feature type="compositionally biased region" description="Basic and acidic residues" evidence="2">
    <location>
        <begin position="277"/>
        <end position="287"/>
    </location>
</feature>
<feature type="compositionally biased region" description="Basic and acidic residues" evidence="2">
    <location>
        <begin position="925"/>
        <end position="946"/>
    </location>
</feature>
<evidence type="ECO:0000313" key="3">
    <source>
        <dbReference type="EMBL" id="EKC40555.1"/>
    </source>
</evidence>
<feature type="region of interest" description="Disordered" evidence="2">
    <location>
        <begin position="378"/>
        <end position="409"/>
    </location>
</feature>
<feature type="compositionally biased region" description="Polar residues" evidence="2">
    <location>
        <begin position="2404"/>
        <end position="2415"/>
    </location>
</feature>
<gene>
    <name evidence="3" type="ORF">CGI_10025611</name>
</gene>
<evidence type="ECO:0000256" key="2">
    <source>
        <dbReference type="SAM" id="MobiDB-lite"/>
    </source>
</evidence>
<feature type="compositionally biased region" description="Polar residues" evidence="2">
    <location>
        <begin position="2166"/>
        <end position="2207"/>
    </location>
</feature>
<feature type="compositionally biased region" description="Basic and acidic residues" evidence="2">
    <location>
        <begin position="1995"/>
        <end position="2007"/>
    </location>
</feature>
<feature type="compositionally biased region" description="Acidic residues" evidence="2">
    <location>
        <begin position="843"/>
        <end position="874"/>
    </location>
</feature>
<feature type="region of interest" description="Disordered" evidence="2">
    <location>
        <begin position="276"/>
        <end position="347"/>
    </location>
</feature>
<feature type="compositionally biased region" description="Low complexity" evidence="2">
    <location>
        <begin position="2521"/>
        <end position="2538"/>
    </location>
</feature>
<feature type="compositionally biased region" description="Polar residues" evidence="2">
    <location>
        <begin position="2437"/>
        <end position="2452"/>
    </location>
</feature>
<dbReference type="HOGENOM" id="CLU_227356_0_0_1"/>
<dbReference type="InParanoid" id="K1RGN7"/>
<keyword evidence="1" id="KW-0175">Coiled coil</keyword>
<dbReference type="SUPFAM" id="SSF54928">
    <property type="entry name" value="RNA-binding domain, RBD"/>
    <property type="match status" value="1"/>
</dbReference>
<dbReference type="EMBL" id="JH818947">
    <property type="protein sequence ID" value="EKC40555.1"/>
    <property type="molecule type" value="Genomic_DNA"/>
</dbReference>
<feature type="compositionally biased region" description="Basic and acidic residues" evidence="2">
    <location>
        <begin position="399"/>
        <end position="409"/>
    </location>
</feature>
<feature type="compositionally biased region" description="Polar residues" evidence="2">
    <location>
        <begin position="172"/>
        <end position="186"/>
    </location>
</feature>
<feature type="compositionally biased region" description="Basic and acidic residues" evidence="2">
    <location>
        <begin position="60"/>
        <end position="165"/>
    </location>
</feature>
<dbReference type="InterPro" id="IPR035979">
    <property type="entry name" value="RBD_domain_sf"/>
</dbReference>
<feature type="compositionally biased region" description="Polar residues" evidence="2">
    <location>
        <begin position="1800"/>
        <end position="1818"/>
    </location>
</feature>
<accession>K1RGN7</accession>
<feature type="compositionally biased region" description="Basic and acidic residues" evidence="2">
    <location>
        <begin position="692"/>
        <end position="706"/>
    </location>
</feature>
<feature type="compositionally biased region" description="Acidic residues" evidence="2">
    <location>
        <begin position="16"/>
        <end position="30"/>
    </location>
</feature>
<organism evidence="3">
    <name type="scientific">Magallana gigas</name>
    <name type="common">Pacific oyster</name>
    <name type="synonym">Crassostrea gigas</name>
    <dbReference type="NCBI Taxonomy" id="29159"/>
    <lineage>
        <taxon>Eukaryota</taxon>
        <taxon>Metazoa</taxon>
        <taxon>Spiralia</taxon>
        <taxon>Lophotrochozoa</taxon>
        <taxon>Mollusca</taxon>
        <taxon>Bivalvia</taxon>
        <taxon>Autobranchia</taxon>
        <taxon>Pteriomorphia</taxon>
        <taxon>Ostreida</taxon>
        <taxon>Ostreoidea</taxon>
        <taxon>Ostreidae</taxon>
        <taxon>Magallana</taxon>
    </lineage>
</organism>
<feature type="compositionally biased region" description="Basic and acidic residues" evidence="2">
    <location>
        <begin position="1024"/>
        <end position="1040"/>
    </location>
</feature>
<feature type="region of interest" description="Disordered" evidence="2">
    <location>
        <begin position="654"/>
        <end position="874"/>
    </location>
</feature>
<feature type="compositionally biased region" description="Polar residues" evidence="2">
    <location>
        <begin position="1830"/>
        <end position="1850"/>
    </location>
</feature>
<feature type="compositionally biased region" description="Basic and acidic residues" evidence="2">
    <location>
        <begin position="2282"/>
        <end position="2304"/>
    </location>
</feature>
<feature type="compositionally biased region" description="Basic and acidic residues" evidence="2">
    <location>
        <begin position="1698"/>
        <end position="1721"/>
    </location>
</feature>
<feature type="compositionally biased region" description="Low complexity" evidence="2">
    <location>
        <begin position="1902"/>
        <end position="1911"/>
    </location>
</feature>
<reference evidence="3" key="1">
    <citation type="journal article" date="2012" name="Nature">
        <title>The oyster genome reveals stress adaptation and complexity of shell formation.</title>
        <authorList>
            <person name="Zhang G."/>
            <person name="Fang X."/>
            <person name="Guo X."/>
            <person name="Li L."/>
            <person name="Luo R."/>
            <person name="Xu F."/>
            <person name="Yang P."/>
            <person name="Zhang L."/>
            <person name="Wang X."/>
            <person name="Qi H."/>
            <person name="Xiong Z."/>
            <person name="Que H."/>
            <person name="Xie Y."/>
            <person name="Holland P.W."/>
            <person name="Paps J."/>
            <person name="Zhu Y."/>
            <person name="Wu F."/>
            <person name="Chen Y."/>
            <person name="Wang J."/>
            <person name="Peng C."/>
            <person name="Meng J."/>
            <person name="Yang L."/>
            <person name="Liu J."/>
            <person name="Wen B."/>
            <person name="Zhang N."/>
            <person name="Huang Z."/>
            <person name="Zhu Q."/>
            <person name="Feng Y."/>
            <person name="Mount A."/>
            <person name="Hedgecock D."/>
            <person name="Xu Z."/>
            <person name="Liu Y."/>
            <person name="Domazet-Loso T."/>
            <person name="Du Y."/>
            <person name="Sun X."/>
            <person name="Zhang S."/>
            <person name="Liu B."/>
            <person name="Cheng P."/>
            <person name="Jiang X."/>
            <person name="Li J."/>
            <person name="Fan D."/>
            <person name="Wang W."/>
            <person name="Fu W."/>
            <person name="Wang T."/>
            <person name="Wang B."/>
            <person name="Zhang J."/>
            <person name="Peng Z."/>
            <person name="Li Y."/>
            <person name="Li N."/>
            <person name="Wang J."/>
            <person name="Chen M."/>
            <person name="He Y."/>
            <person name="Tan F."/>
            <person name="Song X."/>
            <person name="Zheng Q."/>
            <person name="Huang R."/>
            <person name="Yang H."/>
            <person name="Du X."/>
            <person name="Chen L."/>
            <person name="Yang M."/>
            <person name="Gaffney P.M."/>
            <person name="Wang S."/>
            <person name="Luo L."/>
            <person name="She Z."/>
            <person name="Ming Y."/>
            <person name="Huang W."/>
            <person name="Zhang S."/>
            <person name="Huang B."/>
            <person name="Zhang Y."/>
            <person name="Qu T."/>
            <person name="Ni P."/>
            <person name="Miao G."/>
            <person name="Wang J."/>
            <person name="Wang Q."/>
            <person name="Steinberg C.E."/>
            <person name="Wang H."/>
            <person name="Li N."/>
            <person name="Qian L."/>
            <person name="Zhang G."/>
            <person name="Li Y."/>
            <person name="Yang H."/>
            <person name="Liu X."/>
            <person name="Wang J."/>
            <person name="Yin Y."/>
            <person name="Wang J."/>
        </authorList>
    </citation>
    <scope>NUCLEOTIDE SEQUENCE [LARGE SCALE GENOMIC DNA]</scope>
    <source>
        <strain evidence="3">05x7-T-G4-1.051#20</strain>
    </source>
</reference>
<feature type="compositionally biased region" description="Polar residues" evidence="2">
    <location>
        <begin position="1885"/>
        <end position="1901"/>
    </location>
</feature>
<feature type="compositionally biased region" description="Basic and acidic residues" evidence="2">
    <location>
        <begin position="553"/>
        <end position="578"/>
    </location>
</feature>
<feature type="compositionally biased region" description="Basic and acidic residues" evidence="2">
    <location>
        <begin position="825"/>
        <end position="842"/>
    </location>
</feature>
<feature type="compositionally biased region" description="Acidic residues" evidence="2">
    <location>
        <begin position="774"/>
        <end position="786"/>
    </location>
</feature>
<feature type="compositionally biased region" description="Polar residues" evidence="2">
    <location>
        <begin position="2617"/>
        <end position="2626"/>
    </location>
</feature>
<feature type="compositionally biased region" description="Basic and acidic residues" evidence="2">
    <location>
        <begin position="1773"/>
        <end position="1795"/>
    </location>
</feature>
<feature type="compositionally biased region" description="Low complexity" evidence="2">
    <location>
        <begin position="2598"/>
        <end position="2612"/>
    </location>
</feature>
<feature type="compositionally biased region" description="Polar residues" evidence="2">
    <location>
        <begin position="1675"/>
        <end position="1696"/>
    </location>
</feature>
<feature type="region of interest" description="Disordered" evidence="2">
    <location>
        <begin position="493"/>
        <end position="595"/>
    </location>
</feature>